<evidence type="ECO:0000256" key="1">
    <source>
        <dbReference type="SAM" id="MobiDB-lite"/>
    </source>
</evidence>
<keyword evidence="2" id="KW-0472">Membrane</keyword>
<keyword evidence="4" id="KW-1185">Reference proteome</keyword>
<dbReference type="AlphaFoldDB" id="A0A8J3NVS3"/>
<protein>
    <submittedName>
        <fullName evidence="3">Uncharacterized protein</fullName>
    </submittedName>
</protein>
<keyword evidence="2" id="KW-0812">Transmembrane</keyword>
<proteinExistence type="predicted"/>
<feature type="transmembrane region" description="Helical" evidence="2">
    <location>
        <begin position="84"/>
        <end position="104"/>
    </location>
</feature>
<keyword evidence="2" id="KW-1133">Transmembrane helix</keyword>
<gene>
    <name evidence="3" type="ORF">Cch02nite_76400</name>
</gene>
<evidence type="ECO:0000256" key="2">
    <source>
        <dbReference type="SAM" id="Phobius"/>
    </source>
</evidence>
<name>A0A8J3NVS3_9ACTN</name>
<dbReference type="Proteomes" id="UP000619293">
    <property type="component" value="Unassembled WGS sequence"/>
</dbReference>
<sequence>MHRTSVDRFRVRCLPGSDDPISVIGFPEEENRHPGSSPEEVNHDPDHHPPPGRLRTAHARIAGPAALHHRRTGDRRKLGAGMRIRVIMALASLATLLYTVGAPYEHGG</sequence>
<evidence type="ECO:0000313" key="3">
    <source>
        <dbReference type="EMBL" id="GIF94196.1"/>
    </source>
</evidence>
<organism evidence="3 4">
    <name type="scientific">Catellatospora chokoriensis</name>
    <dbReference type="NCBI Taxonomy" id="310353"/>
    <lineage>
        <taxon>Bacteria</taxon>
        <taxon>Bacillati</taxon>
        <taxon>Actinomycetota</taxon>
        <taxon>Actinomycetes</taxon>
        <taxon>Micromonosporales</taxon>
        <taxon>Micromonosporaceae</taxon>
        <taxon>Catellatospora</taxon>
    </lineage>
</organism>
<evidence type="ECO:0000313" key="4">
    <source>
        <dbReference type="Proteomes" id="UP000619293"/>
    </source>
</evidence>
<feature type="compositionally biased region" description="Basic and acidic residues" evidence="1">
    <location>
        <begin position="40"/>
        <end position="49"/>
    </location>
</feature>
<reference evidence="3 4" key="1">
    <citation type="submission" date="2021-01" db="EMBL/GenBank/DDBJ databases">
        <title>Whole genome shotgun sequence of Catellatospora chokoriensis NBRC 107358.</title>
        <authorList>
            <person name="Komaki H."/>
            <person name="Tamura T."/>
        </authorList>
    </citation>
    <scope>NUCLEOTIDE SEQUENCE [LARGE SCALE GENOMIC DNA]</scope>
    <source>
        <strain evidence="3 4">NBRC 107358</strain>
    </source>
</reference>
<dbReference type="EMBL" id="BONG01000085">
    <property type="protein sequence ID" value="GIF94196.1"/>
    <property type="molecule type" value="Genomic_DNA"/>
</dbReference>
<feature type="region of interest" description="Disordered" evidence="1">
    <location>
        <begin position="15"/>
        <end position="54"/>
    </location>
</feature>
<accession>A0A8J3NVS3</accession>
<comment type="caution">
    <text evidence="3">The sequence shown here is derived from an EMBL/GenBank/DDBJ whole genome shotgun (WGS) entry which is preliminary data.</text>
</comment>